<evidence type="ECO:0000256" key="3">
    <source>
        <dbReference type="ARBA" id="ARBA00022531"/>
    </source>
</evidence>
<dbReference type="PANTHER" id="PTHR34939:SF1">
    <property type="entry name" value="PHOTOSYSTEM I REACTION CENTER SUBUNIT III, CHLOROPLASTIC"/>
    <property type="match status" value="1"/>
</dbReference>
<dbReference type="Gene3D" id="1.10.8.110">
    <property type="entry name" value="Photosystem I PsaF, reaction centre subunit III"/>
    <property type="match status" value="1"/>
</dbReference>
<evidence type="ECO:0000256" key="7">
    <source>
        <dbReference type="SAM" id="SignalP"/>
    </source>
</evidence>
<keyword evidence="9" id="KW-1185">Reference proteome</keyword>
<evidence type="ECO:0000256" key="2">
    <source>
        <dbReference type="ARBA" id="ARBA00016492"/>
    </source>
</evidence>
<keyword evidence="4 6" id="KW-0603">Photosystem I</keyword>
<dbReference type="InterPro" id="IPR003666">
    <property type="entry name" value="PSI_PsaF"/>
</dbReference>
<feature type="signal peptide" evidence="7">
    <location>
        <begin position="1"/>
        <end position="23"/>
    </location>
</feature>
<dbReference type="InterPro" id="IPR036577">
    <property type="entry name" value="PSI_PsaF_sf"/>
</dbReference>
<keyword evidence="6" id="KW-0793">Thylakoid</keyword>
<dbReference type="Proteomes" id="UP001464891">
    <property type="component" value="Unassembled WGS sequence"/>
</dbReference>
<evidence type="ECO:0000256" key="5">
    <source>
        <dbReference type="ARBA" id="ARBA00033433"/>
    </source>
</evidence>
<comment type="caution">
    <text evidence="8">The sequence shown here is derived from an EMBL/GenBank/DDBJ whole genome shotgun (WGS) entry which is preliminary data.</text>
</comment>
<protein>
    <recommendedName>
        <fullName evidence="2 6">Photosystem I reaction center subunit III</fullName>
    </recommendedName>
    <alternativeName>
        <fullName evidence="5 6">PSI-F</fullName>
    </alternativeName>
</protein>
<accession>A0ABV0J7X4</accession>
<gene>
    <name evidence="8" type="ORF">NC998_08865</name>
</gene>
<evidence type="ECO:0000313" key="9">
    <source>
        <dbReference type="Proteomes" id="UP001464891"/>
    </source>
</evidence>
<dbReference type="SUPFAM" id="SSF81536">
    <property type="entry name" value="Subunit III of photosystem I reaction centre, PsaF"/>
    <property type="match status" value="1"/>
</dbReference>
<sequence>MQRLFALVLIVCLWLGMAPPASADVAGLVPCGETPAFQQRLNNTVRSQEARLQKYDPNSDSAAIIKGRIDRARERFARYEGMLCGPEGLPRLITDGRPSHWGDFQYPGLLFLYLAGWLGWSGRSYIRTVKKSEYPEYSEIQINVPLAIQCFIGGLLWPLAAIKELISGELVEKEENIPVSPR</sequence>
<reference evidence="8 9" key="1">
    <citation type="submission" date="2022-04" db="EMBL/GenBank/DDBJ databases">
        <title>Positive selection, recombination, and allopatry shape intraspecific diversity of widespread and dominant cyanobacteria.</title>
        <authorList>
            <person name="Wei J."/>
            <person name="Shu W."/>
            <person name="Hu C."/>
        </authorList>
    </citation>
    <scope>NUCLEOTIDE SEQUENCE [LARGE SCALE GENOMIC DNA]</scope>
    <source>
        <strain evidence="8 9">GB2-A4</strain>
    </source>
</reference>
<comment type="function">
    <text evidence="6">Participates in efficiency of electron transfer from plastocyanin to P700 (or cytochrome c553 in algae and cyanobacteria). This plastocyanin-docking protein contributes to the specific association of plastocyanin to PSI.</text>
</comment>
<name>A0ABV0J7X4_9CYAN</name>
<evidence type="ECO:0000313" key="8">
    <source>
        <dbReference type="EMBL" id="MEP0817205.1"/>
    </source>
</evidence>
<dbReference type="RefSeq" id="WP_190437980.1">
    <property type="nucleotide sequence ID" value="NZ_JAMPKM010000004.1"/>
</dbReference>
<evidence type="ECO:0000256" key="4">
    <source>
        <dbReference type="ARBA" id="ARBA00022836"/>
    </source>
</evidence>
<evidence type="ECO:0000256" key="6">
    <source>
        <dbReference type="RuleBase" id="RU368107"/>
    </source>
</evidence>
<dbReference type="EMBL" id="JAMPKM010000004">
    <property type="protein sequence ID" value="MEP0817205.1"/>
    <property type="molecule type" value="Genomic_DNA"/>
</dbReference>
<keyword evidence="6 7" id="KW-0732">Signal</keyword>
<evidence type="ECO:0000256" key="1">
    <source>
        <dbReference type="ARBA" id="ARBA00008386"/>
    </source>
</evidence>
<dbReference type="PANTHER" id="PTHR34939">
    <property type="entry name" value="PHOTOSYSTEM I REACTION CENTER SUBUNIT III, CHLOROPLASTIC"/>
    <property type="match status" value="1"/>
</dbReference>
<dbReference type="Pfam" id="PF02507">
    <property type="entry name" value="PSI_PsaF"/>
    <property type="match status" value="1"/>
</dbReference>
<keyword evidence="3 6" id="KW-0602">Photosynthesis</keyword>
<proteinExistence type="inferred from homology"/>
<comment type="similarity">
    <text evidence="1 6">Belongs to the PsaF family.</text>
</comment>
<comment type="subcellular location">
    <subcellularLocation>
        <location evidence="6">Cellular thylakoid membrane</location>
    </subcellularLocation>
</comment>
<feature type="chain" id="PRO_5047536291" description="Photosystem I reaction center subunit III" evidence="7">
    <location>
        <begin position="24"/>
        <end position="182"/>
    </location>
</feature>
<organism evidence="8 9">
    <name type="scientific">Trichocoleus desertorum GB2-A4</name>
    <dbReference type="NCBI Taxonomy" id="2933944"/>
    <lineage>
        <taxon>Bacteria</taxon>
        <taxon>Bacillati</taxon>
        <taxon>Cyanobacteriota</taxon>
        <taxon>Cyanophyceae</taxon>
        <taxon>Leptolyngbyales</taxon>
        <taxon>Trichocoleusaceae</taxon>
        <taxon>Trichocoleus</taxon>
    </lineage>
</organism>